<dbReference type="InterPro" id="IPR036291">
    <property type="entry name" value="NAD(P)-bd_dom_sf"/>
</dbReference>
<sequence>MSPESQLGAVCSQLLNPQDLEIGEELLTALRQTSIVTQITLAEGKAAVRLYSREQLLLSDITPILHDFAFVVVDEVTYTVEPEEKPVHVCRFNLQVDDTEAFSRAKTNIESVITDSLLGRTFSSCRIYSLVYKQNLSLRQVTLLRAFIEYINQAVPSINFDTILHTVTRHDELSAMLLHYFAARFNPELKARAQKSTEIEGIVAEAIKAVPDIMDDRILKLLFAMLGAMSRTNYYLEREAIAFKLDMTKFAEHLRGIQPRIEAFVYHKDFRGLHLRMGRISRGGLRWSERYDDYRTEVRSLMVTQEGKNAIIIPDGAKGGFVIDRPRSEITKELFTAIYSAFIENLLDLVDNVENGETVHDERIVAYDGEDSYFVVAADKGTAAMSDTANAIALKRGFWLGDAFASGGSNGYDHKAIGITAKGAMRSTQRFFLERGIDLYNDPISVVGIGSMNGDVFGNGVLLSRAFKLLGAISHREIFVDPNPSPQEAFEERKRLFAAKDGSWGAYKKELISSGGGVWERSEKAIALSDEIRRMLQTQARYMSGEELARALLCMKVDLLFNGGVGTYVKHSEESDLELGDKQNESVRVNAAQLRCFAVCEGGNLGFTQRARIEYALGGGKINLDGIDNAGGVDTSDHEVNIKILLESLSRKGLLDQRSRAEVLGRHSEQVENSVLWSCYRQALTISRDEQLSRMYLEDFQEAIDVIAEENPVFNRRDFYIPKKENIFEVLSAEDGGIVRPILGSLLSYAKIFIKQLIIDTPLIDEQFAQRFLYKYFPKAFVSAYEEEIRHHPLRPQIIATMIADMVINDQGVSFVRDYRRLGKARFLMKIRAYLICNALFGANDIRHTIFRSDYTMPVRQQYALLDQIEHVLNFATRWMVKYVDVESIDSLHFIEHKEELFDMLSKIKPKQPRMLIEGDDTFNRFFDVLEYLRFAVAVIITKEQSKHSFSDVATLFYLVIERFAILRIINILNAFDLKDERDLNLRRQLLQFVEYIAVHYTNRILAFQRINEPPMEAFENFLANDQEAFADILESITALEANPKPSLRDVTLLVNLLMTSVI</sequence>
<evidence type="ECO:0000259" key="4">
    <source>
        <dbReference type="Pfam" id="PF21077"/>
    </source>
</evidence>
<keyword evidence="1" id="KW-0560">Oxidoreductase</keyword>
<organism evidence="5 6">
    <name type="scientific">Sulfurimonas diazotrophicus</name>
    <dbReference type="NCBI Taxonomy" id="3131939"/>
    <lineage>
        <taxon>Bacteria</taxon>
        <taxon>Pseudomonadati</taxon>
        <taxon>Campylobacterota</taxon>
        <taxon>Epsilonproteobacteria</taxon>
        <taxon>Campylobacterales</taxon>
        <taxon>Sulfurimonadaceae</taxon>
        <taxon>Sulfurimonas</taxon>
    </lineage>
</organism>
<dbReference type="InterPro" id="IPR049064">
    <property type="entry name" value="NAD_Glu_DH_ACT3"/>
</dbReference>
<dbReference type="Pfam" id="PF21078">
    <property type="entry name" value="GDH_HM3"/>
    <property type="match status" value="1"/>
</dbReference>
<dbReference type="Pfam" id="PF21074">
    <property type="entry name" value="GDH_C"/>
    <property type="match status" value="1"/>
</dbReference>
<feature type="domain" description="NAD-glutamate dehydrogenase ACT3" evidence="4">
    <location>
        <begin position="42"/>
        <end position="105"/>
    </location>
</feature>
<dbReference type="Pfam" id="PF05088">
    <property type="entry name" value="Bac_GDH_CD"/>
    <property type="match status" value="1"/>
</dbReference>
<dbReference type="Proteomes" id="UP001447842">
    <property type="component" value="Chromosome"/>
</dbReference>
<evidence type="ECO:0000313" key="5">
    <source>
        <dbReference type="EMBL" id="XAU14998.1"/>
    </source>
</evidence>
<gene>
    <name evidence="5" type="ORF">WCY31_12250</name>
</gene>
<dbReference type="InterPro" id="IPR046346">
    <property type="entry name" value="Aminoacid_DH-like_N_sf"/>
</dbReference>
<dbReference type="InterPro" id="IPR007780">
    <property type="entry name" value="NAD_Glu_DH_bac"/>
</dbReference>
<dbReference type="Gene3D" id="3.40.50.720">
    <property type="entry name" value="NAD(P)-binding Rossmann-like Domain"/>
    <property type="match status" value="1"/>
</dbReference>
<accession>A0ABZ3HA81</accession>
<dbReference type="RefSeq" id="WP_345972622.1">
    <property type="nucleotide sequence ID" value="NZ_CP147920.1"/>
</dbReference>
<dbReference type="InterPro" id="IPR028971">
    <property type="entry name" value="NAD-GDH_cat"/>
</dbReference>
<protein>
    <submittedName>
        <fullName evidence="5">NAD-glutamate dehydrogenase domain-containing protein</fullName>
    </submittedName>
</protein>
<feature type="domain" description="NAD-specific glutamate dehydrogenase C-terminal" evidence="3">
    <location>
        <begin position="737"/>
        <end position="1058"/>
    </location>
</feature>
<evidence type="ECO:0000259" key="3">
    <source>
        <dbReference type="Pfam" id="PF21074"/>
    </source>
</evidence>
<feature type="domain" description="NAD-glutamate dehydrogenase catalytic" evidence="2">
    <location>
        <begin position="204"/>
        <end position="687"/>
    </location>
</feature>
<dbReference type="PANTHER" id="PTHR43403">
    <property type="entry name" value="NAD-SPECIFIC GLUTAMATE DEHYDROGENASE"/>
    <property type="match status" value="1"/>
</dbReference>
<proteinExistence type="predicted"/>
<dbReference type="InterPro" id="IPR048381">
    <property type="entry name" value="GDH_C"/>
</dbReference>
<dbReference type="InterPro" id="IPR049056">
    <property type="entry name" value="NAD_Glu_DH_HM3"/>
</dbReference>
<dbReference type="SUPFAM" id="SSF51735">
    <property type="entry name" value="NAD(P)-binding Rossmann-fold domains"/>
    <property type="match status" value="1"/>
</dbReference>
<name>A0ABZ3HA81_9BACT</name>
<evidence type="ECO:0000313" key="6">
    <source>
        <dbReference type="Proteomes" id="UP001447842"/>
    </source>
</evidence>
<dbReference type="Pfam" id="PF21077">
    <property type="entry name" value="GDH_ACT3"/>
    <property type="match status" value="1"/>
</dbReference>
<evidence type="ECO:0000256" key="1">
    <source>
        <dbReference type="ARBA" id="ARBA00023002"/>
    </source>
</evidence>
<dbReference type="PANTHER" id="PTHR43403:SF1">
    <property type="entry name" value="NAD-SPECIFIC GLUTAMATE DEHYDROGENASE"/>
    <property type="match status" value="1"/>
</dbReference>
<evidence type="ECO:0000259" key="2">
    <source>
        <dbReference type="Pfam" id="PF05088"/>
    </source>
</evidence>
<reference evidence="5 6" key="1">
    <citation type="submission" date="2024-03" db="EMBL/GenBank/DDBJ databases">
        <title>Sulfurimonas sp. HSL3-1.</title>
        <authorList>
            <person name="Wang S."/>
        </authorList>
    </citation>
    <scope>NUCLEOTIDE SEQUENCE [LARGE SCALE GENOMIC DNA]</scope>
    <source>
        <strain evidence="5 6">HSL3-1</strain>
    </source>
</reference>
<dbReference type="SUPFAM" id="SSF53223">
    <property type="entry name" value="Aminoacid dehydrogenase-like, N-terminal domain"/>
    <property type="match status" value="1"/>
</dbReference>
<keyword evidence="6" id="KW-1185">Reference proteome</keyword>
<dbReference type="EMBL" id="CP147920">
    <property type="protein sequence ID" value="XAU14998.1"/>
    <property type="molecule type" value="Genomic_DNA"/>
</dbReference>